<accession>A0A5J5IKZ4</accession>
<keyword evidence="2" id="KW-1185">Reference proteome</keyword>
<comment type="caution">
    <text evidence="1">The sequence shown here is derived from an EMBL/GenBank/DDBJ whole genome shotgun (WGS) entry which is preliminary data.</text>
</comment>
<name>A0A5J5IKZ4_9BACT</name>
<organism evidence="1 2">
    <name type="scientific">Ginsengibacter hankyongi</name>
    <dbReference type="NCBI Taxonomy" id="2607284"/>
    <lineage>
        <taxon>Bacteria</taxon>
        <taxon>Pseudomonadati</taxon>
        <taxon>Bacteroidota</taxon>
        <taxon>Chitinophagia</taxon>
        <taxon>Chitinophagales</taxon>
        <taxon>Chitinophagaceae</taxon>
        <taxon>Ginsengibacter</taxon>
    </lineage>
</organism>
<dbReference type="RefSeq" id="WP_150413317.1">
    <property type="nucleotide sequence ID" value="NZ_VYQF01000001.1"/>
</dbReference>
<gene>
    <name evidence="1" type="ORF">FW778_04115</name>
</gene>
<sequence>MLKTFKEAGEQNSRNHSYQFWIQDNQPKIIYTEAFVGQKPEYIHTTCNAGIVEKAEEYIIGVPEIIIRANHADLLRLNFCL</sequence>
<dbReference type="EMBL" id="VYQF01000001">
    <property type="protein sequence ID" value="KAA9041228.1"/>
    <property type="molecule type" value="Genomic_DNA"/>
</dbReference>
<dbReference type="Proteomes" id="UP000326903">
    <property type="component" value="Unassembled WGS sequence"/>
</dbReference>
<proteinExistence type="predicted"/>
<dbReference type="AlphaFoldDB" id="A0A5J5IKZ4"/>
<protein>
    <submittedName>
        <fullName evidence="1">Uncharacterized protein</fullName>
    </submittedName>
</protein>
<evidence type="ECO:0000313" key="2">
    <source>
        <dbReference type="Proteomes" id="UP000326903"/>
    </source>
</evidence>
<reference evidence="1 2" key="1">
    <citation type="submission" date="2019-09" db="EMBL/GenBank/DDBJ databases">
        <title>Draft genome sequence of Ginsengibacter sp. BR5-29.</title>
        <authorList>
            <person name="Im W.-T."/>
        </authorList>
    </citation>
    <scope>NUCLEOTIDE SEQUENCE [LARGE SCALE GENOMIC DNA]</scope>
    <source>
        <strain evidence="1 2">BR5-29</strain>
    </source>
</reference>
<evidence type="ECO:0000313" key="1">
    <source>
        <dbReference type="EMBL" id="KAA9041228.1"/>
    </source>
</evidence>